<evidence type="ECO:0000313" key="1">
    <source>
        <dbReference type="EMBL" id="KAB1205741.1"/>
    </source>
</evidence>
<reference evidence="1 2" key="1">
    <citation type="journal article" date="2019" name="Plant Biotechnol. J.">
        <title>The red bayberry genome and genetic basis of sex determination.</title>
        <authorList>
            <person name="Jia H.M."/>
            <person name="Jia H.J."/>
            <person name="Cai Q.L."/>
            <person name="Wang Y."/>
            <person name="Zhao H.B."/>
            <person name="Yang W.F."/>
            <person name="Wang G.Y."/>
            <person name="Li Y.H."/>
            <person name="Zhan D.L."/>
            <person name="Shen Y.T."/>
            <person name="Niu Q.F."/>
            <person name="Chang L."/>
            <person name="Qiu J."/>
            <person name="Zhao L."/>
            <person name="Xie H.B."/>
            <person name="Fu W.Y."/>
            <person name="Jin J."/>
            <person name="Li X.W."/>
            <person name="Jiao Y."/>
            <person name="Zhou C.C."/>
            <person name="Tu T."/>
            <person name="Chai C.Y."/>
            <person name="Gao J.L."/>
            <person name="Fan L.J."/>
            <person name="van de Weg E."/>
            <person name="Wang J.Y."/>
            <person name="Gao Z.S."/>
        </authorList>
    </citation>
    <scope>NUCLEOTIDE SEQUENCE [LARGE SCALE GENOMIC DNA]</scope>
    <source>
        <tissue evidence="1">Leaves</tissue>
    </source>
</reference>
<gene>
    <name evidence="1" type="ORF">CJ030_MR7G028074</name>
</gene>
<evidence type="ECO:0000313" key="2">
    <source>
        <dbReference type="Proteomes" id="UP000516437"/>
    </source>
</evidence>
<organism evidence="1 2">
    <name type="scientific">Morella rubra</name>
    <name type="common">Chinese bayberry</name>
    <dbReference type="NCBI Taxonomy" id="262757"/>
    <lineage>
        <taxon>Eukaryota</taxon>
        <taxon>Viridiplantae</taxon>
        <taxon>Streptophyta</taxon>
        <taxon>Embryophyta</taxon>
        <taxon>Tracheophyta</taxon>
        <taxon>Spermatophyta</taxon>
        <taxon>Magnoliopsida</taxon>
        <taxon>eudicotyledons</taxon>
        <taxon>Gunneridae</taxon>
        <taxon>Pentapetalae</taxon>
        <taxon>rosids</taxon>
        <taxon>fabids</taxon>
        <taxon>Fagales</taxon>
        <taxon>Myricaceae</taxon>
        <taxon>Morella</taxon>
    </lineage>
</organism>
<dbReference type="OrthoDB" id="1714944at2759"/>
<sequence>MANKPDVEDILCTFTSQNMRILHLIFAYNIERRAHTTECPILKGELMLFMARGCVVDLPLNVFLTLQSEAKITYSAVLPYNLLLTVPPQYGLHERLAMDRSRKSITKAGAQTERPAWVDDMVLELRESMWMIVEPTHMLSKDLHTCLTTLKTNFALTEKGVWEELNAMQM</sequence>
<dbReference type="Proteomes" id="UP000516437">
    <property type="component" value="Chromosome 7"/>
</dbReference>
<dbReference type="AlphaFoldDB" id="A0A6A1UZH2"/>
<accession>A0A6A1UZH2</accession>
<dbReference type="EMBL" id="RXIC02000025">
    <property type="protein sequence ID" value="KAB1205741.1"/>
    <property type="molecule type" value="Genomic_DNA"/>
</dbReference>
<protein>
    <submittedName>
        <fullName evidence="1">Uncharacterized protein</fullName>
    </submittedName>
</protein>
<name>A0A6A1UZH2_9ROSI</name>
<proteinExistence type="predicted"/>
<keyword evidence="2" id="KW-1185">Reference proteome</keyword>
<comment type="caution">
    <text evidence="1">The sequence shown here is derived from an EMBL/GenBank/DDBJ whole genome shotgun (WGS) entry which is preliminary data.</text>
</comment>